<dbReference type="InterPro" id="IPR011990">
    <property type="entry name" value="TPR-like_helical_dom_sf"/>
</dbReference>
<protein>
    <recommendedName>
        <fullName evidence="1">HTH cro/C1-type domain-containing protein</fullName>
    </recommendedName>
</protein>
<accession>A0A9D1HM48</accession>
<reference evidence="2" key="1">
    <citation type="submission" date="2020-10" db="EMBL/GenBank/DDBJ databases">
        <authorList>
            <person name="Gilroy R."/>
        </authorList>
    </citation>
    <scope>NUCLEOTIDE SEQUENCE</scope>
    <source>
        <strain evidence="2">CHK195-11698</strain>
    </source>
</reference>
<dbReference type="Proteomes" id="UP000824175">
    <property type="component" value="Unassembled WGS sequence"/>
</dbReference>
<dbReference type="CDD" id="cd00093">
    <property type="entry name" value="HTH_XRE"/>
    <property type="match status" value="1"/>
</dbReference>
<sequence length="403" mass="48654">MRFIRYLQKESQKNIARSTNINISLISRFEKGKRVPTDKQTQKLLAFYGTDPETFFREDENVENILNDLFEAIYYVKDYDYREQIVLSIANQIDKTHYYPYYCLLCFCHYASKGKIKEASRYFWPLNKTIELYPYDQKVLFYSFCSIYYFSLKRIDKRELIFESVNQENITDARIQALFHYYQIYISPNHSDMFEILMHYAECRSQLEKDHNHRRLMMLNIVIANAYSALNRIKESIEKDLETLTMLKEDDEPSWKYTIQHNLACSYLQLQDYEKVIVYLDKCMPYYDNRLTYFMYGFCYYQLGDQSLAEMYVRKAMDTPMSVPYYDLLVEWLGLMITDPYQKKCIQVLEKIYTQYHDELNLESSQNILALMVDYYEHTQNAILAEQYKKMIQLDHLIVPIQK</sequence>
<dbReference type="EMBL" id="DVMJ01000030">
    <property type="protein sequence ID" value="HIU13217.1"/>
    <property type="molecule type" value="Genomic_DNA"/>
</dbReference>
<dbReference type="InterPro" id="IPR019734">
    <property type="entry name" value="TPR_rpt"/>
</dbReference>
<dbReference type="InterPro" id="IPR010982">
    <property type="entry name" value="Lambda_DNA-bd_dom_sf"/>
</dbReference>
<dbReference type="SUPFAM" id="SSF48452">
    <property type="entry name" value="TPR-like"/>
    <property type="match status" value="1"/>
</dbReference>
<dbReference type="SUPFAM" id="SSF47413">
    <property type="entry name" value="lambda repressor-like DNA-binding domains"/>
    <property type="match status" value="1"/>
</dbReference>
<gene>
    <name evidence="2" type="ORF">IAD15_04020</name>
</gene>
<organism evidence="2 3">
    <name type="scientific">Candidatus Fimiplasma intestinipullorum</name>
    <dbReference type="NCBI Taxonomy" id="2840825"/>
    <lineage>
        <taxon>Bacteria</taxon>
        <taxon>Bacillati</taxon>
        <taxon>Bacillota</taxon>
        <taxon>Clostridia</taxon>
        <taxon>Eubacteriales</taxon>
        <taxon>Candidatus Fimiplasma</taxon>
    </lineage>
</organism>
<name>A0A9D1HM48_9FIRM</name>
<evidence type="ECO:0000313" key="3">
    <source>
        <dbReference type="Proteomes" id="UP000824175"/>
    </source>
</evidence>
<dbReference type="InterPro" id="IPR001387">
    <property type="entry name" value="Cro/C1-type_HTH"/>
</dbReference>
<reference evidence="2" key="2">
    <citation type="journal article" date="2021" name="PeerJ">
        <title>Extensive microbial diversity within the chicken gut microbiome revealed by metagenomics and culture.</title>
        <authorList>
            <person name="Gilroy R."/>
            <person name="Ravi A."/>
            <person name="Getino M."/>
            <person name="Pursley I."/>
            <person name="Horton D.L."/>
            <person name="Alikhan N.F."/>
            <person name="Baker D."/>
            <person name="Gharbi K."/>
            <person name="Hall N."/>
            <person name="Watson M."/>
            <person name="Adriaenssens E.M."/>
            <person name="Foster-Nyarko E."/>
            <person name="Jarju S."/>
            <person name="Secka A."/>
            <person name="Antonio M."/>
            <person name="Oren A."/>
            <person name="Chaudhuri R.R."/>
            <person name="La Ragione R."/>
            <person name="Hildebrand F."/>
            <person name="Pallen M.J."/>
        </authorList>
    </citation>
    <scope>NUCLEOTIDE SEQUENCE</scope>
    <source>
        <strain evidence="2">CHK195-11698</strain>
    </source>
</reference>
<evidence type="ECO:0000259" key="1">
    <source>
        <dbReference type="PROSITE" id="PS50943"/>
    </source>
</evidence>
<dbReference type="GO" id="GO:0003677">
    <property type="term" value="F:DNA binding"/>
    <property type="evidence" value="ECO:0007669"/>
    <property type="project" value="InterPro"/>
</dbReference>
<dbReference type="Gene3D" id="1.10.260.40">
    <property type="entry name" value="lambda repressor-like DNA-binding domains"/>
    <property type="match status" value="1"/>
</dbReference>
<comment type="caution">
    <text evidence="2">The sequence shown here is derived from an EMBL/GenBank/DDBJ whole genome shotgun (WGS) entry which is preliminary data.</text>
</comment>
<dbReference type="AlphaFoldDB" id="A0A9D1HM48"/>
<evidence type="ECO:0000313" key="2">
    <source>
        <dbReference type="EMBL" id="HIU13217.1"/>
    </source>
</evidence>
<dbReference type="PROSITE" id="PS50943">
    <property type="entry name" value="HTH_CROC1"/>
    <property type="match status" value="1"/>
</dbReference>
<dbReference type="SMART" id="SM00530">
    <property type="entry name" value="HTH_XRE"/>
    <property type="match status" value="1"/>
</dbReference>
<proteinExistence type="predicted"/>
<dbReference type="Pfam" id="PF13181">
    <property type="entry name" value="TPR_8"/>
    <property type="match status" value="2"/>
</dbReference>
<dbReference type="Gene3D" id="1.25.40.10">
    <property type="entry name" value="Tetratricopeptide repeat domain"/>
    <property type="match status" value="1"/>
</dbReference>
<feature type="domain" description="HTH cro/C1-type" evidence="1">
    <location>
        <begin position="11"/>
        <end position="55"/>
    </location>
</feature>